<feature type="transmembrane region" description="Helical" evidence="2">
    <location>
        <begin position="63"/>
        <end position="83"/>
    </location>
</feature>
<evidence type="ECO:0000313" key="3">
    <source>
        <dbReference type="EMBL" id="PZF79158.1"/>
    </source>
</evidence>
<proteinExistence type="predicted"/>
<dbReference type="Proteomes" id="UP000248764">
    <property type="component" value="Unassembled WGS sequence"/>
</dbReference>
<dbReference type="InterPro" id="IPR021401">
    <property type="entry name" value="DUF3040"/>
</dbReference>
<evidence type="ECO:0000256" key="1">
    <source>
        <dbReference type="SAM" id="MobiDB-lite"/>
    </source>
</evidence>
<dbReference type="EMBL" id="POTW01000172">
    <property type="protein sequence ID" value="PZF79158.1"/>
    <property type="molecule type" value="Genomic_DNA"/>
</dbReference>
<comment type="caution">
    <text evidence="3">The sequence shown here is derived from an EMBL/GenBank/DDBJ whole genome shotgun (WGS) entry which is preliminary data.</text>
</comment>
<keyword evidence="2" id="KW-0812">Transmembrane</keyword>
<keyword evidence="4" id="KW-1185">Reference proteome</keyword>
<evidence type="ECO:0000256" key="2">
    <source>
        <dbReference type="SAM" id="Phobius"/>
    </source>
</evidence>
<feature type="region of interest" description="Disordered" evidence="1">
    <location>
        <begin position="92"/>
        <end position="145"/>
    </location>
</feature>
<name>A0A2W2BFY8_9ACTN</name>
<accession>A0A2W2BFY8</accession>
<gene>
    <name evidence="3" type="ORF">C1I92_32590</name>
</gene>
<reference evidence="3 4" key="1">
    <citation type="submission" date="2018-01" db="EMBL/GenBank/DDBJ databases">
        <title>Draft genome sequence of Jiangella sp. GTF31.</title>
        <authorList>
            <person name="Sahin N."/>
            <person name="Ay H."/>
            <person name="Saygin H."/>
        </authorList>
    </citation>
    <scope>NUCLEOTIDE SEQUENCE [LARGE SCALE GENOMIC DNA]</scope>
    <source>
        <strain evidence="3 4">GTF31</strain>
    </source>
</reference>
<keyword evidence="2" id="KW-0472">Membrane</keyword>
<feature type="compositionally biased region" description="Basic and acidic residues" evidence="1">
    <location>
        <begin position="129"/>
        <end position="145"/>
    </location>
</feature>
<protein>
    <recommendedName>
        <fullName evidence="5">DUF3040 domain-containing protein</fullName>
    </recommendedName>
</protein>
<dbReference type="AlphaFoldDB" id="A0A2W2BFY8"/>
<sequence length="145" mass="16060">MPLSDHEQRLLEQMEQALLAEDPKFATAMRGADLRRRYRRRAVLAGLVFVVGVVMLMTGAVTAVIALGVAGFVVMLGSAFYAVTSWRRVPPTDGAAATAATGEVPDISPGSPRRQRRPKGPRTSGSFMERMEQRWRNRRERGYGQ</sequence>
<evidence type="ECO:0000313" key="4">
    <source>
        <dbReference type="Proteomes" id="UP000248764"/>
    </source>
</evidence>
<evidence type="ECO:0008006" key="5">
    <source>
        <dbReference type="Google" id="ProtNLM"/>
    </source>
</evidence>
<organism evidence="3 4">
    <name type="scientific">Jiangella anatolica</name>
    <dbReference type="NCBI Taxonomy" id="2670374"/>
    <lineage>
        <taxon>Bacteria</taxon>
        <taxon>Bacillati</taxon>
        <taxon>Actinomycetota</taxon>
        <taxon>Actinomycetes</taxon>
        <taxon>Jiangellales</taxon>
        <taxon>Jiangellaceae</taxon>
        <taxon>Jiangella</taxon>
    </lineage>
</organism>
<feature type="transmembrane region" description="Helical" evidence="2">
    <location>
        <begin position="38"/>
        <end position="57"/>
    </location>
</feature>
<dbReference type="Pfam" id="PF11239">
    <property type="entry name" value="DUF3040"/>
    <property type="match status" value="1"/>
</dbReference>
<keyword evidence="2" id="KW-1133">Transmembrane helix</keyword>